<evidence type="ECO:0000313" key="3">
    <source>
        <dbReference type="Proteomes" id="UP000525652"/>
    </source>
</evidence>
<accession>A0A7X1AWV2</accession>
<reference evidence="2 3" key="1">
    <citation type="submission" date="2020-07" db="EMBL/GenBank/DDBJ databases">
        <authorList>
            <person name="Feng X."/>
        </authorList>
    </citation>
    <scope>NUCLEOTIDE SEQUENCE [LARGE SCALE GENOMIC DNA]</scope>
    <source>
        <strain evidence="2 3">JCM14086</strain>
    </source>
</reference>
<dbReference type="Pfam" id="PF13787">
    <property type="entry name" value="HXXEE"/>
    <property type="match status" value="1"/>
</dbReference>
<protein>
    <submittedName>
        <fullName evidence="2">HXXEE domain-containing protein</fullName>
    </submittedName>
</protein>
<organism evidence="2 3">
    <name type="scientific">Puniceicoccus vermicola</name>
    <dbReference type="NCBI Taxonomy" id="388746"/>
    <lineage>
        <taxon>Bacteria</taxon>
        <taxon>Pseudomonadati</taxon>
        <taxon>Verrucomicrobiota</taxon>
        <taxon>Opitutia</taxon>
        <taxon>Puniceicoccales</taxon>
        <taxon>Puniceicoccaceae</taxon>
        <taxon>Puniceicoccus</taxon>
    </lineage>
</organism>
<dbReference type="EMBL" id="JACHVA010000022">
    <property type="protein sequence ID" value="MBC2600523.1"/>
    <property type="molecule type" value="Genomic_DNA"/>
</dbReference>
<gene>
    <name evidence="2" type="ORF">H5P30_01875</name>
</gene>
<dbReference type="RefSeq" id="WP_185691266.1">
    <property type="nucleotide sequence ID" value="NZ_JACHVA010000022.1"/>
</dbReference>
<comment type="caution">
    <text evidence="2">The sequence shown here is derived from an EMBL/GenBank/DDBJ whole genome shotgun (WGS) entry which is preliminary data.</text>
</comment>
<feature type="transmembrane region" description="Helical" evidence="1">
    <location>
        <begin position="101"/>
        <end position="124"/>
    </location>
</feature>
<proteinExistence type="predicted"/>
<name>A0A7X1AWV2_9BACT</name>
<evidence type="ECO:0000256" key="1">
    <source>
        <dbReference type="SAM" id="Phobius"/>
    </source>
</evidence>
<keyword evidence="1" id="KW-0812">Transmembrane</keyword>
<feature type="transmembrane region" description="Helical" evidence="1">
    <location>
        <begin position="30"/>
        <end position="47"/>
    </location>
</feature>
<sequence length="219" mass="24833">MKFLRNHWFDLGPFLGLGLLGFVWGAEYTGLPLILWISLVSLFFHQFEEYRFPGYFPGLINTTLFGSDRPERYPLNAQTSLAVNVGMGWMTYFLAAVFAEAALWLGIATILVSVGNVFAHTIVFNRKGKTFYNPGMLTAFVLFLPIVIWFFVEIVSTGAATWVDWGIGIPLGFVLNYVGILKLIDWMKNRESPYGFPRRCMVPAVRREGDDRQPLESAD</sequence>
<dbReference type="AlphaFoldDB" id="A0A7X1AWV2"/>
<feature type="transmembrane region" description="Helical" evidence="1">
    <location>
        <begin position="136"/>
        <end position="159"/>
    </location>
</feature>
<dbReference type="InterPro" id="IPR025671">
    <property type="entry name" value="HXXEE"/>
</dbReference>
<keyword evidence="1" id="KW-0472">Membrane</keyword>
<evidence type="ECO:0000313" key="2">
    <source>
        <dbReference type="EMBL" id="MBC2600523.1"/>
    </source>
</evidence>
<feature type="transmembrane region" description="Helical" evidence="1">
    <location>
        <begin position="165"/>
        <end position="184"/>
    </location>
</feature>
<keyword evidence="1" id="KW-1133">Transmembrane helix</keyword>
<keyword evidence="3" id="KW-1185">Reference proteome</keyword>
<dbReference type="Proteomes" id="UP000525652">
    <property type="component" value="Unassembled WGS sequence"/>
</dbReference>
<feature type="transmembrane region" description="Helical" evidence="1">
    <location>
        <begin position="75"/>
        <end position="95"/>
    </location>
</feature>